<dbReference type="GO" id="GO:0003697">
    <property type="term" value="F:single-stranded DNA binding"/>
    <property type="evidence" value="ECO:0007669"/>
    <property type="project" value="InterPro"/>
</dbReference>
<dbReference type="FunFam" id="2.40.50.140:FF:000174">
    <property type="entry name" value="DNA replication licensing factor mcm10"/>
    <property type="match status" value="1"/>
</dbReference>
<evidence type="ECO:0000313" key="3">
    <source>
        <dbReference type="EMBL" id="KAF6170755.1"/>
    </source>
</evidence>
<sequence length="253" mass="28331">MATHQDDLDLLLSLQDKVLETPPISPSSTHHQPQSPDYFSNHGSPRRTRETDMSVFKDAVQDYLCHGPIVIEKYPKFKRENSTKNVDIEKFSGLKIKKLLVSTEELSDHFSDIRFVRLSAIRNLLKSDKITGCWATVGVLAEKGNPRITSNGKNYCIWKIGCLDENVFSVFLFGDAYNKHWKEQAGTVFGLFNCSVRKDAEGSGFSLSVSSAGQILKMGASADYVVCKGKRKDGVTCTMTINRYVIYAFNSLN</sequence>
<dbReference type="PANTHER" id="PTHR13454:SF11">
    <property type="entry name" value="PROTEIN MCM10 HOMOLOG"/>
    <property type="match status" value="1"/>
</dbReference>
<proteinExistence type="predicted"/>
<dbReference type="AlphaFoldDB" id="A0A7J7NU65"/>
<dbReference type="GO" id="GO:0006270">
    <property type="term" value="P:DNA replication initiation"/>
    <property type="evidence" value="ECO:0007669"/>
    <property type="project" value="InterPro"/>
</dbReference>
<dbReference type="InterPro" id="IPR040184">
    <property type="entry name" value="Mcm10"/>
</dbReference>
<dbReference type="OrthoDB" id="273123at2759"/>
<dbReference type="PANTHER" id="PTHR13454">
    <property type="entry name" value="PROTEIN MCM10 HOMOLOG"/>
    <property type="match status" value="1"/>
</dbReference>
<protein>
    <recommendedName>
        <fullName evidence="2">MCM10 OB-fold domain-containing protein</fullName>
    </recommendedName>
</protein>
<dbReference type="InterPro" id="IPR055065">
    <property type="entry name" value="OB_MCM10"/>
</dbReference>
<feature type="region of interest" description="Disordered" evidence="1">
    <location>
        <begin position="21"/>
        <end position="50"/>
    </location>
</feature>
<feature type="compositionally biased region" description="Low complexity" evidence="1">
    <location>
        <begin position="26"/>
        <end position="36"/>
    </location>
</feature>
<evidence type="ECO:0000313" key="4">
    <source>
        <dbReference type="Proteomes" id="UP000541444"/>
    </source>
</evidence>
<dbReference type="EMBL" id="JACGCM010000560">
    <property type="protein sequence ID" value="KAF6170755.1"/>
    <property type="molecule type" value="Genomic_DNA"/>
</dbReference>
<dbReference type="GO" id="GO:0043596">
    <property type="term" value="C:nuclear replication fork"/>
    <property type="evidence" value="ECO:0007669"/>
    <property type="project" value="TreeGrafter"/>
</dbReference>
<feature type="domain" description="MCM10 OB-fold" evidence="2">
    <location>
        <begin position="90"/>
        <end position="216"/>
    </location>
</feature>
<accession>A0A7J7NU65</accession>
<name>A0A7J7NU65_9MAGN</name>
<evidence type="ECO:0000259" key="2">
    <source>
        <dbReference type="Pfam" id="PF22379"/>
    </source>
</evidence>
<organism evidence="3 4">
    <name type="scientific">Kingdonia uniflora</name>
    <dbReference type="NCBI Taxonomy" id="39325"/>
    <lineage>
        <taxon>Eukaryota</taxon>
        <taxon>Viridiplantae</taxon>
        <taxon>Streptophyta</taxon>
        <taxon>Embryophyta</taxon>
        <taxon>Tracheophyta</taxon>
        <taxon>Spermatophyta</taxon>
        <taxon>Magnoliopsida</taxon>
        <taxon>Ranunculales</taxon>
        <taxon>Circaeasteraceae</taxon>
        <taxon>Kingdonia</taxon>
    </lineage>
</organism>
<dbReference type="Proteomes" id="UP000541444">
    <property type="component" value="Unassembled WGS sequence"/>
</dbReference>
<dbReference type="Gene3D" id="2.40.50.140">
    <property type="entry name" value="Nucleic acid-binding proteins"/>
    <property type="match status" value="1"/>
</dbReference>
<dbReference type="Pfam" id="PF22379">
    <property type="entry name" value="OB_MCM10"/>
    <property type="match status" value="1"/>
</dbReference>
<gene>
    <name evidence="3" type="ORF">GIB67_015707</name>
</gene>
<dbReference type="InterPro" id="IPR012340">
    <property type="entry name" value="NA-bd_OB-fold"/>
</dbReference>
<evidence type="ECO:0000256" key="1">
    <source>
        <dbReference type="SAM" id="MobiDB-lite"/>
    </source>
</evidence>
<dbReference type="GO" id="GO:0003688">
    <property type="term" value="F:DNA replication origin binding"/>
    <property type="evidence" value="ECO:0007669"/>
    <property type="project" value="TreeGrafter"/>
</dbReference>
<comment type="caution">
    <text evidence="3">The sequence shown here is derived from an EMBL/GenBank/DDBJ whole genome shotgun (WGS) entry which is preliminary data.</text>
</comment>
<keyword evidence="4" id="KW-1185">Reference proteome</keyword>
<reference evidence="3 4" key="1">
    <citation type="journal article" date="2020" name="IScience">
        <title>Genome Sequencing of the Endangered Kingdonia uniflora (Circaeasteraceae, Ranunculales) Reveals Potential Mechanisms of Evolutionary Specialization.</title>
        <authorList>
            <person name="Sun Y."/>
            <person name="Deng T."/>
            <person name="Zhang A."/>
            <person name="Moore M.J."/>
            <person name="Landis J.B."/>
            <person name="Lin N."/>
            <person name="Zhang H."/>
            <person name="Zhang X."/>
            <person name="Huang J."/>
            <person name="Zhang X."/>
            <person name="Sun H."/>
            <person name="Wang H."/>
        </authorList>
    </citation>
    <scope>NUCLEOTIDE SEQUENCE [LARGE SCALE GENOMIC DNA]</scope>
    <source>
        <strain evidence="3">TB1705</strain>
        <tissue evidence="3">Leaf</tissue>
    </source>
</reference>